<feature type="region of interest" description="Disordered" evidence="1">
    <location>
        <begin position="123"/>
        <end position="188"/>
    </location>
</feature>
<feature type="compositionally biased region" description="Low complexity" evidence="1">
    <location>
        <begin position="462"/>
        <end position="475"/>
    </location>
</feature>
<organism evidence="2 3">
    <name type="scientific">Talaromyces atroroseus</name>
    <dbReference type="NCBI Taxonomy" id="1441469"/>
    <lineage>
        <taxon>Eukaryota</taxon>
        <taxon>Fungi</taxon>
        <taxon>Dikarya</taxon>
        <taxon>Ascomycota</taxon>
        <taxon>Pezizomycotina</taxon>
        <taxon>Eurotiomycetes</taxon>
        <taxon>Eurotiomycetidae</taxon>
        <taxon>Eurotiales</taxon>
        <taxon>Trichocomaceae</taxon>
        <taxon>Talaromyces</taxon>
        <taxon>Talaromyces sect. Trachyspermi</taxon>
    </lineage>
</organism>
<name>A0A225AQA1_TALAT</name>
<feature type="compositionally biased region" description="Polar residues" evidence="1">
    <location>
        <begin position="177"/>
        <end position="186"/>
    </location>
</feature>
<feature type="compositionally biased region" description="Acidic residues" evidence="1">
    <location>
        <begin position="958"/>
        <end position="967"/>
    </location>
</feature>
<dbReference type="GeneID" id="31007910"/>
<feature type="compositionally biased region" description="Acidic residues" evidence="1">
    <location>
        <begin position="481"/>
        <end position="491"/>
    </location>
</feature>
<feature type="compositionally biased region" description="Polar residues" evidence="1">
    <location>
        <begin position="143"/>
        <end position="163"/>
    </location>
</feature>
<keyword evidence="3" id="KW-1185">Reference proteome</keyword>
<feature type="region of interest" description="Disordered" evidence="1">
    <location>
        <begin position="332"/>
        <end position="507"/>
    </location>
</feature>
<dbReference type="RefSeq" id="XP_020116726.1">
    <property type="nucleotide sequence ID" value="XM_020263046.1"/>
</dbReference>
<feature type="compositionally biased region" description="Polar residues" evidence="1">
    <location>
        <begin position="492"/>
        <end position="507"/>
    </location>
</feature>
<dbReference type="Proteomes" id="UP000214365">
    <property type="component" value="Unassembled WGS sequence"/>
</dbReference>
<feature type="compositionally biased region" description="Basic and acidic residues" evidence="1">
    <location>
        <begin position="1040"/>
        <end position="1067"/>
    </location>
</feature>
<accession>A0A225AQA1</accession>
<feature type="region of interest" description="Disordered" evidence="1">
    <location>
        <begin position="651"/>
        <end position="695"/>
    </location>
</feature>
<dbReference type="STRING" id="1441469.A0A225AQA1"/>
<dbReference type="OrthoDB" id="3538943at2759"/>
<feature type="region of interest" description="Disordered" evidence="1">
    <location>
        <begin position="201"/>
        <end position="243"/>
    </location>
</feature>
<feature type="compositionally biased region" description="Polar residues" evidence="1">
    <location>
        <begin position="128"/>
        <end position="137"/>
    </location>
</feature>
<evidence type="ECO:0000256" key="1">
    <source>
        <dbReference type="SAM" id="MobiDB-lite"/>
    </source>
</evidence>
<reference evidence="2 3" key="1">
    <citation type="submission" date="2015-06" db="EMBL/GenBank/DDBJ databases">
        <title>Talaromyces atroroseus IBT 11181 draft genome.</title>
        <authorList>
            <person name="Rasmussen K.B."/>
            <person name="Rasmussen S."/>
            <person name="Petersen B."/>
            <person name="Sicheritz-Ponten T."/>
            <person name="Mortensen U.H."/>
            <person name="Thrane U."/>
        </authorList>
    </citation>
    <scope>NUCLEOTIDE SEQUENCE [LARGE SCALE GENOMIC DNA]</scope>
    <source>
        <strain evidence="2 3">IBT 11181</strain>
    </source>
</reference>
<sequence>MLGTNVKSVARFTSARTLLHATDGNGYGSKTSQDDVDTQQPQATQLSPRPPSLASPSSRDSTQSQRTNTEGKAAPVLESQEVLASQLYPVNPRRVISVSAIPEPPATNRSSLLQLLKIRRPQIVSPKDQPQQVTLHSSDGDANGSSVPDMSTSRGNTDGQSQAIVRPGESEDVELSSRGQAPTATSPRLLIDAVENPNTLLSQQPDQLNSPSQGEVTSFQKARTSPRLSTSPIVETTASSTDNARTDVNVENSRSAEITETKTNSDRNIWNNIAKLGRRDVAIPKDQEELLDRHDCWIPADVGEPTPQGHVPTTLLQEWNAKMIRLFREKRKNMSSKKVDSSPEKEGEEEGVPSSSGIGHLSENDSDSGSETSDWSISPTRHIQRPRAPSDSPIRQQSIPKPAQSPKQTANKTTDAVDGIAKQEKSHISLPTSPPSPTIHPSDPMQETNEPKGDQGQASTLSSASDSIADPPSNDARPESEAAESSDESDMETSIPQALLTSSQSIANQVRSSESVAPVSSNTSSAPLDRVQILDTLPAVLKRTTSENAAKVCNLPPTFIAQRSSPGGDKSSSQVIANSVNSTGNTSAQEHGMDYNQKSLVADSQRTNSDLHDCSLPSHQDSQRLLEFVPESSLISTDLHTQVYIRDDQPVRERTGSSSKTPMTADVGGKLKRKAEDVQSIDTSPSKRPRNVANANINTSSIQLTIYPEPENVHEDRHKHIFSLTPDGPLKIFEMFKKSYAKYAGDFDHFVNMCRRLQSLRSRGILRRCFLWDEFVMRHLLDYRNYVQARIYAKKHWDNYEEYFCNTFTQPSFKQRSLTPRTLDIVASKRDDSVPADWGTQTIIDNLMDSSVTHQSPSFAVDLGNKATLGTQIPHSSTFDVIPIADKSTQADLGFSLNTPAVPTTNRPCMIDSGTQIIEESQATTVDDDDMSESEIDEDSADSEHHETASIELGIGSPEEEEDDDDYDYDYDDDLRANLISRIRRENQQSVQAIFNTAIPGPAENSNYLDDSTPFMKWVENNENFSLKQRGGALRRVSSDRDGDILTKECTRTKSNQKEKEKEERAPNNKHIFNAFRKSSSRE</sequence>
<comment type="caution">
    <text evidence="2">The sequence shown here is derived from an EMBL/GenBank/DDBJ whole genome shotgun (WGS) entry which is preliminary data.</text>
</comment>
<feature type="region of interest" description="Disordered" evidence="1">
    <location>
        <begin position="18"/>
        <end position="78"/>
    </location>
</feature>
<protein>
    <submittedName>
        <fullName evidence="2">Uncharacterized protein</fullName>
    </submittedName>
</protein>
<gene>
    <name evidence="2" type="ORF">UA08_08154</name>
</gene>
<dbReference type="EMBL" id="LFMY01000014">
    <property type="protein sequence ID" value="OKL56605.1"/>
    <property type="molecule type" value="Genomic_DNA"/>
</dbReference>
<evidence type="ECO:0000313" key="2">
    <source>
        <dbReference type="EMBL" id="OKL56605.1"/>
    </source>
</evidence>
<proteinExistence type="predicted"/>
<dbReference type="AlphaFoldDB" id="A0A225AQA1"/>
<feature type="compositionally biased region" description="Polar residues" evidence="1">
    <location>
        <begin position="393"/>
        <end position="414"/>
    </location>
</feature>
<evidence type="ECO:0000313" key="3">
    <source>
        <dbReference type="Proteomes" id="UP000214365"/>
    </source>
</evidence>
<feature type="compositionally biased region" description="Acidic residues" evidence="1">
    <location>
        <begin position="926"/>
        <end position="941"/>
    </location>
</feature>
<feature type="region of interest" description="Disordered" evidence="1">
    <location>
        <begin position="1040"/>
        <end position="1083"/>
    </location>
</feature>
<feature type="region of interest" description="Disordered" evidence="1">
    <location>
        <begin position="922"/>
        <end position="967"/>
    </location>
</feature>
<feature type="compositionally biased region" description="Polar residues" evidence="1">
    <location>
        <begin position="367"/>
        <end position="381"/>
    </location>
</feature>